<dbReference type="EMBL" id="JACLQD010000001">
    <property type="protein sequence ID" value="MBC2834029.1"/>
    <property type="molecule type" value="Genomic_DNA"/>
</dbReference>
<proteinExistence type="predicted"/>
<protein>
    <submittedName>
        <fullName evidence="1">Uncharacterized protein</fullName>
    </submittedName>
</protein>
<accession>A0A842I2Q7</accession>
<gene>
    <name evidence="1" type="ORF">H7F16_00825</name>
</gene>
<organism evidence="1 2">
    <name type="scientific">Paragemmobacter straminiformis</name>
    <dbReference type="NCBI Taxonomy" id="2045119"/>
    <lineage>
        <taxon>Bacteria</taxon>
        <taxon>Pseudomonadati</taxon>
        <taxon>Pseudomonadota</taxon>
        <taxon>Alphaproteobacteria</taxon>
        <taxon>Rhodobacterales</taxon>
        <taxon>Paracoccaceae</taxon>
        <taxon>Paragemmobacter</taxon>
    </lineage>
</organism>
<keyword evidence="2" id="KW-1185">Reference proteome</keyword>
<sequence>MQIQHNDFATAASIRASLKRGLARQAMADAQRDEAALCTLFAAAAGMRPNAKAMQRMAARSAAARGVVRAERAPDGSRITLYTRNHREVRTRKEAEEVFAEEALVYSRIGLRCDRGQVLVTITRASFCRHAIERLVERSAVTLGRGLLADLDAEAVALLRAMARQRGFDDAGDRYLPALQAGVWAGSLDATSLEPDWGLSPVQGGTVPVFSARTFLAADQMRPTVWLKWSRG</sequence>
<comment type="caution">
    <text evidence="1">The sequence shown here is derived from an EMBL/GenBank/DDBJ whole genome shotgun (WGS) entry which is preliminary data.</text>
</comment>
<evidence type="ECO:0000313" key="1">
    <source>
        <dbReference type="EMBL" id="MBC2834029.1"/>
    </source>
</evidence>
<name>A0A842I2Q7_9RHOB</name>
<dbReference type="RefSeq" id="WP_185795660.1">
    <property type="nucleotide sequence ID" value="NZ_JACLQD010000001.1"/>
</dbReference>
<dbReference type="AlphaFoldDB" id="A0A842I2Q7"/>
<dbReference type="Proteomes" id="UP000555411">
    <property type="component" value="Unassembled WGS sequence"/>
</dbReference>
<reference evidence="1 2" key="1">
    <citation type="journal article" date="2017" name="Int. J. Syst. Evol. Microbiol.">
        <title>Gemmobacter straminiformis sp. nov., isolated from an artificial fountain.</title>
        <authorList>
            <person name="Kang J.Y."/>
            <person name="Kim M.J."/>
            <person name="Chun J."/>
            <person name="Son K.P."/>
            <person name="Jahng K.Y."/>
        </authorList>
    </citation>
    <scope>NUCLEOTIDE SEQUENCE [LARGE SCALE GENOMIC DNA]</scope>
    <source>
        <strain evidence="1 2">CAM-8</strain>
    </source>
</reference>
<evidence type="ECO:0000313" key="2">
    <source>
        <dbReference type="Proteomes" id="UP000555411"/>
    </source>
</evidence>